<dbReference type="GO" id="GO:0003796">
    <property type="term" value="F:lysozyme activity"/>
    <property type="evidence" value="ECO:0007669"/>
    <property type="project" value="InterPro"/>
</dbReference>
<dbReference type="InterPro" id="IPR002053">
    <property type="entry name" value="Glyco_hydro_25"/>
</dbReference>
<feature type="chain" id="PRO_5041258702" description="Lysozyme" evidence="3">
    <location>
        <begin position="17"/>
        <end position="273"/>
    </location>
</feature>
<evidence type="ECO:0000256" key="2">
    <source>
        <dbReference type="ARBA" id="ARBA00022729"/>
    </source>
</evidence>
<comment type="caution">
    <text evidence="4">The sequence shown here is derived from an EMBL/GenBank/DDBJ whole genome shotgun (WGS) entry which is preliminary data.</text>
</comment>
<dbReference type="InterPro" id="IPR017853">
    <property type="entry name" value="GH"/>
</dbReference>
<evidence type="ECO:0000256" key="1">
    <source>
        <dbReference type="ARBA" id="ARBA00010646"/>
    </source>
</evidence>
<organism evidence="4 5">
    <name type="scientific">Mesorhabditis spiculigera</name>
    <dbReference type="NCBI Taxonomy" id="96644"/>
    <lineage>
        <taxon>Eukaryota</taxon>
        <taxon>Metazoa</taxon>
        <taxon>Ecdysozoa</taxon>
        <taxon>Nematoda</taxon>
        <taxon>Chromadorea</taxon>
        <taxon>Rhabditida</taxon>
        <taxon>Rhabditina</taxon>
        <taxon>Rhabditomorpha</taxon>
        <taxon>Rhabditoidea</taxon>
        <taxon>Rhabditidae</taxon>
        <taxon>Mesorhabditinae</taxon>
        <taxon>Mesorhabditis</taxon>
    </lineage>
</organism>
<comment type="similarity">
    <text evidence="1">Belongs to the glycosyl hydrolase 25 family.</text>
</comment>
<dbReference type="GO" id="GO:0016998">
    <property type="term" value="P:cell wall macromolecule catabolic process"/>
    <property type="evidence" value="ECO:0007669"/>
    <property type="project" value="InterPro"/>
</dbReference>
<reference evidence="4" key="1">
    <citation type="submission" date="2023-06" db="EMBL/GenBank/DDBJ databases">
        <authorList>
            <person name="Delattre M."/>
        </authorList>
    </citation>
    <scope>NUCLEOTIDE SEQUENCE</scope>
    <source>
        <strain evidence="4">AF72</strain>
    </source>
</reference>
<dbReference type="InterPro" id="IPR051595">
    <property type="entry name" value="GH25_Enzymes"/>
</dbReference>
<accession>A0AA36DF65</accession>
<dbReference type="Proteomes" id="UP001177023">
    <property type="component" value="Unassembled WGS sequence"/>
</dbReference>
<dbReference type="GO" id="GO:0007165">
    <property type="term" value="P:signal transduction"/>
    <property type="evidence" value="ECO:0007669"/>
    <property type="project" value="TreeGrafter"/>
</dbReference>
<dbReference type="PANTHER" id="PTHR23208">
    <property type="entry name" value="LYSOZYME PROTEIN"/>
    <property type="match status" value="1"/>
</dbReference>
<dbReference type="PANTHER" id="PTHR23208:SF14">
    <property type="entry name" value="GLYCOSIDE HYDROLASE FAMILY 25 PROTEIN-RELATED"/>
    <property type="match status" value="1"/>
</dbReference>
<dbReference type="SUPFAM" id="SSF51445">
    <property type="entry name" value="(Trans)glycosidases"/>
    <property type="match status" value="1"/>
</dbReference>
<name>A0AA36DF65_9BILA</name>
<evidence type="ECO:0000313" key="4">
    <source>
        <dbReference type="EMBL" id="CAJ0585582.1"/>
    </source>
</evidence>
<dbReference type="AlphaFoldDB" id="A0AA36DF65"/>
<dbReference type="CDD" id="cd06416">
    <property type="entry name" value="GH25_Lys1-like"/>
    <property type="match status" value="1"/>
</dbReference>
<feature type="non-terminal residue" evidence="4">
    <location>
        <position position="273"/>
    </location>
</feature>
<gene>
    <name evidence="4" type="ORF">MSPICULIGERA_LOCUS23596</name>
</gene>
<evidence type="ECO:0000313" key="5">
    <source>
        <dbReference type="Proteomes" id="UP001177023"/>
    </source>
</evidence>
<evidence type="ECO:0000256" key="3">
    <source>
        <dbReference type="SAM" id="SignalP"/>
    </source>
</evidence>
<evidence type="ECO:0008006" key="6">
    <source>
        <dbReference type="Google" id="ProtNLM"/>
    </source>
</evidence>
<keyword evidence="2 3" id="KW-0732">Signal</keyword>
<sequence>MKLIFLASALAVAAFGNPVKPLSTKVLKELEVAGLLPPLNDASYAYALDLSASVSLSTFQCIRGQGYSTVFVRAYTPAGNGAYDPNGGMNVKNAYSAGLGTEVYMTPQPAGSKTAAQQIDEMYQGLNAAGVTVRTVWIQVTSPINWPNNQVSNQNFISSLVSRARQYNIAAGVYTNTYDWNQITNAWSGLSGTSLWYWSVNGNGPSGETKPDFTDFRAFGCWTQAAVKQFGQAESVCSVAINRDVYMTGATAPVQNAPVMENGKIVVGNNVKL</sequence>
<keyword evidence="5" id="KW-1185">Reference proteome</keyword>
<protein>
    <recommendedName>
        <fullName evidence="6">Lysozyme</fullName>
    </recommendedName>
</protein>
<feature type="signal peptide" evidence="3">
    <location>
        <begin position="1"/>
        <end position="16"/>
    </location>
</feature>
<dbReference type="GO" id="GO:0009253">
    <property type="term" value="P:peptidoglycan catabolic process"/>
    <property type="evidence" value="ECO:0007669"/>
    <property type="project" value="InterPro"/>
</dbReference>
<dbReference type="Gene3D" id="3.20.20.80">
    <property type="entry name" value="Glycosidases"/>
    <property type="match status" value="1"/>
</dbReference>
<dbReference type="GO" id="GO:0045087">
    <property type="term" value="P:innate immune response"/>
    <property type="evidence" value="ECO:0007669"/>
    <property type="project" value="TreeGrafter"/>
</dbReference>
<dbReference type="PROSITE" id="PS51904">
    <property type="entry name" value="GLYCOSYL_HYDROL_F25_2"/>
    <property type="match status" value="1"/>
</dbReference>
<proteinExistence type="inferred from homology"/>
<dbReference type="EMBL" id="CATQJA010002706">
    <property type="protein sequence ID" value="CAJ0585582.1"/>
    <property type="molecule type" value="Genomic_DNA"/>
</dbReference>